<comment type="function">
    <text evidence="1 8">One of the primary rRNA binding proteins, it binds specifically to the 5'-end of 16S ribosomal RNA.</text>
</comment>
<dbReference type="EMBL" id="CP014209">
    <property type="protein sequence ID" value="ANC31181.1"/>
    <property type="molecule type" value="Genomic_DNA"/>
</dbReference>
<dbReference type="SUPFAM" id="SSF50249">
    <property type="entry name" value="Nucleic acid-binding proteins"/>
    <property type="match status" value="1"/>
</dbReference>
<evidence type="ECO:0000256" key="5">
    <source>
        <dbReference type="ARBA" id="ARBA00022884"/>
    </source>
</evidence>
<keyword evidence="6 8" id="KW-0689">Ribosomal protein</keyword>
<dbReference type="InterPro" id="IPR000266">
    <property type="entry name" value="Ribosomal_uS17"/>
</dbReference>
<dbReference type="InterPro" id="IPR012340">
    <property type="entry name" value="NA-bd_OB-fold"/>
</dbReference>
<dbReference type="AlphaFoldDB" id="A0A168FAC1"/>
<organism evidence="10 11">
    <name type="scientific">Isoptericola dokdonensis DS-3</name>
    <dbReference type="NCBI Taxonomy" id="1300344"/>
    <lineage>
        <taxon>Bacteria</taxon>
        <taxon>Bacillati</taxon>
        <taxon>Actinomycetota</taxon>
        <taxon>Actinomycetes</taxon>
        <taxon>Micrococcales</taxon>
        <taxon>Promicromonosporaceae</taxon>
        <taxon>Isoptericola</taxon>
    </lineage>
</organism>
<evidence type="ECO:0000256" key="9">
    <source>
        <dbReference type="RuleBase" id="RU003872"/>
    </source>
</evidence>
<dbReference type="CDD" id="cd00364">
    <property type="entry name" value="Ribosomal_uS17"/>
    <property type="match status" value="1"/>
</dbReference>
<dbReference type="GO" id="GO:0019843">
    <property type="term" value="F:rRNA binding"/>
    <property type="evidence" value="ECO:0007669"/>
    <property type="project" value="UniProtKB-UniRule"/>
</dbReference>
<dbReference type="FunFam" id="2.40.50.140:FF:000026">
    <property type="entry name" value="30S ribosomal protein S17"/>
    <property type="match status" value="1"/>
</dbReference>
<dbReference type="OrthoDB" id="9811714at2"/>
<evidence type="ECO:0000256" key="6">
    <source>
        <dbReference type="ARBA" id="ARBA00022980"/>
    </source>
</evidence>
<evidence type="ECO:0000256" key="4">
    <source>
        <dbReference type="ARBA" id="ARBA00022730"/>
    </source>
</evidence>
<evidence type="ECO:0000256" key="2">
    <source>
        <dbReference type="ARBA" id="ARBA00010254"/>
    </source>
</evidence>
<protein>
    <recommendedName>
        <fullName evidence="8">Small ribosomal subunit protein uS17</fullName>
    </recommendedName>
</protein>
<dbReference type="KEGG" id="ido:I598_1628"/>
<evidence type="ECO:0000256" key="8">
    <source>
        <dbReference type="HAMAP-Rule" id="MF_01345"/>
    </source>
</evidence>
<comment type="subunit">
    <text evidence="3 8">Part of the 30S ribosomal subunit.</text>
</comment>
<dbReference type="InterPro" id="IPR019984">
    <property type="entry name" value="Ribosomal_uS17_bact/chlr"/>
</dbReference>
<dbReference type="STRING" id="1300344.I598_1628"/>
<dbReference type="PROSITE" id="PS00056">
    <property type="entry name" value="RIBOSOMAL_S17"/>
    <property type="match status" value="1"/>
</dbReference>
<keyword evidence="4 8" id="KW-0699">rRNA-binding</keyword>
<keyword evidence="7 8" id="KW-0687">Ribonucleoprotein</keyword>
<proteinExistence type="inferred from homology"/>
<dbReference type="PANTHER" id="PTHR10744:SF1">
    <property type="entry name" value="SMALL RIBOSOMAL SUBUNIT PROTEIN US17M"/>
    <property type="match status" value="1"/>
</dbReference>
<accession>A0A168FAC1</accession>
<dbReference type="RefSeq" id="WP_068202523.1">
    <property type="nucleotide sequence ID" value="NZ_CP014209.1"/>
</dbReference>
<dbReference type="PANTHER" id="PTHR10744">
    <property type="entry name" value="40S RIBOSOMAL PROTEIN S11 FAMILY MEMBER"/>
    <property type="match status" value="1"/>
</dbReference>
<evidence type="ECO:0000256" key="1">
    <source>
        <dbReference type="ARBA" id="ARBA00002932"/>
    </source>
</evidence>
<dbReference type="GO" id="GO:0003735">
    <property type="term" value="F:structural constituent of ribosome"/>
    <property type="evidence" value="ECO:0007669"/>
    <property type="project" value="UniProtKB-UniRule"/>
</dbReference>
<keyword evidence="11" id="KW-1185">Reference proteome</keyword>
<sequence length="94" mass="10796">MSENTDTVTTEERASRKVRRGYVVSDKMEKTIVVAVEDRVKHPLYGKVMRRTNKVKAHDEQNTAGIGDLVVIMETRPLSATKRWRLVEILEKAK</sequence>
<dbReference type="NCBIfam" id="TIGR03635">
    <property type="entry name" value="uS17_bact"/>
    <property type="match status" value="1"/>
</dbReference>
<dbReference type="HAMAP" id="MF_01345_B">
    <property type="entry name" value="Ribosomal_uS17_B"/>
    <property type="match status" value="1"/>
</dbReference>
<name>A0A168FAC1_9MICO</name>
<gene>
    <name evidence="8 10" type="primary">rpsQ</name>
    <name evidence="10" type="ORF">I598_1628</name>
</gene>
<dbReference type="GO" id="GO:0022627">
    <property type="term" value="C:cytosolic small ribosomal subunit"/>
    <property type="evidence" value="ECO:0007669"/>
    <property type="project" value="UniProtKB-UniRule"/>
</dbReference>
<reference evidence="10 11" key="1">
    <citation type="submission" date="2016-01" db="EMBL/GenBank/DDBJ databases">
        <title>Complete genome sequence of a soil Actinobacterium, Isoptericola dokdonensis DS-3.</title>
        <authorList>
            <person name="Kwon S.-K."/>
            <person name="Kim J.F."/>
        </authorList>
    </citation>
    <scope>NUCLEOTIDE SEQUENCE [LARGE SCALE GENOMIC DNA]</scope>
    <source>
        <strain evidence="10 11">DS-3</strain>
    </source>
</reference>
<dbReference type="NCBIfam" id="NF004123">
    <property type="entry name" value="PRK05610.1"/>
    <property type="match status" value="1"/>
</dbReference>
<evidence type="ECO:0000313" key="11">
    <source>
        <dbReference type="Proteomes" id="UP000076794"/>
    </source>
</evidence>
<dbReference type="InterPro" id="IPR019979">
    <property type="entry name" value="Ribosomal_uS17_CS"/>
</dbReference>
<keyword evidence="5 8" id="KW-0694">RNA-binding</keyword>
<evidence type="ECO:0000256" key="7">
    <source>
        <dbReference type="ARBA" id="ARBA00023274"/>
    </source>
</evidence>
<comment type="similarity">
    <text evidence="2 8 9">Belongs to the universal ribosomal protein uS17 family.</text>
</comment>
<dbReference type="Pfam" id="PF00366">
    <property type="entry name" value="Ribosomal_S17"/>
    <property type="match status" value="1"/>
</dbReference>
<dbReference type="Proteomes" id="UP000076794">
    <property type="component" value="Chromosome"/>
</dbReference>
<evidence type="ECO:0000313" key="10">
    <source>
        <dbReference type="EMBL" id="ANC31181.1"/>
    </source>
</evidence>
<dbReference type="GO" id="GO:0006412">
    <property type="term" value="P:translation"/>
    <property type="evidence" value="ECO:0007669"/>
    <property type="project" value="UniProtKB-UniRule"/>
</dbReference>
<evidence type="ECO:0000256" key="3">
    <source>
        <dbReference type="ARBA" id="ARBA00011458"/>
    </source>
</evidence>
<dbReference type="Gene3D" id="2.40.50.140">
    <property type="entry name" value="Nucleic acid-binding proteins"/>
    <property type="match status" value="1"/>
</dbReference>
<dbReference type="PRINTS" id="PR00973">
    <property type="entry name" value="RIBOSOMALS17"/>
</dbReference>
<dbReference type="PATRIC" id="fig|1300344.3.peg.1637"/>